<dbReference type="SUPFAM" id="SSF53448">
    <property type="entry name" value="Nucleotide-diphospho-sugar transferases"/>
    <property type="match status" value="1"/>
</dbReference>
<evidence type="ECO:0000313" key="3">
    <source>
        <dbReference type="EMBL" id="MFD1783007.1"/>
    </source>
</evidence>
<evidence type="ECO:0000256" key="1">
    <source>
        <dbReference type="ARBA" id="ARBA00022842"/>
    </source>
</evidence>
<reference evidence="4" key="1">
    <citation type="journal article" date="2019" name="Int. J. Syst. Evol. Microbiol.">
        <title>The Global Catalogue of Microorganisms (GCM) 10K type strain sequencing project: providing services to taxonomists for standard genome sequencing and annotation.</title>
        <authorList>
            <consortium name="The Broad Institute Genomics Platform"/>
            <consortium name="The Broad Institute Genome Sequencing Center for Infectious Disease"/>
            <person name="Wu L."/>
            <person name="Ma J."/>
        </authorList>
    </citation>
    <scope>NUCLEOTIDE SEQUENCE [LARGE SCALE GENOMIC DNA]</scope>
    <source>
        <strain evidence="4">DFY28</strain>
    </source>
</reference>
<name>A0ABW4MZI2_9CAUL</name>
<evidence type="ECO:0000259" key="2">
    <source>
        <dbReference type="Pfam" id="PF12804"/>
    </source>
</evidence>
<dbReference type="InterPro" id="IPR025877">
    <property type="entry name" value="MobA-like_NTP_Trfase"/>
</dbReference>
<dbReference type="Pfam" id="PF12804">
    <property type="entry name" value="NTP_transf_3"/>
    <property type="match status" value="1"/>
</dbReference>
<gene>
    <name evidence="3" type="ORF">ACFSC0_06340</name>
</gene>
<dbReference type="InterPro" id="IPR029044">
    <property type="entry name" value="Nucleotide-diphossugar_trans"/>
</dbReference>
<protein>
    <submittedName>
        <fullName evidence="3">NTP transferase domain-containing protein</fullName>
    </submittedName>
</protein>
<dbReference type="RefSeq" id="WP_377282469.1">
    <property type="nucleotide sequence ID" value="NZ_JBHRSI010000007.1"/>
</dbReference>
<keyword evidence="4" id="KW-1185">Reference proteome</keyword>
<dbReference type="CDD" id="cd04182">
    <property type="entry name" value="GT_2_like_f"/>
    <property type="match status" value="1"/>
</dbReference>
<accession>A0ABW4MZI2</accession>
<comment type="caution">
    <text evidence="3">The sequence shown here is derived from an EMBL/GenBank/DDBJ whole genome shotgun (WGS) entry which is preliminary data.</text>
</comment>
<organism evidence="3 4">
    <name type="scientific">Phenylobacterium terrae</name>
    <dbReference type="NCBI Taxonomy" id="2665495"/>
    <lineage>
        <taxon>Bacteria</taxon>
        <taxon>Pseudomonadati</taxon>
        <taxon>Pseudomonadota</taxon>
        <taxon>Alphaproteobacteria</taxon>
        <taxon>Caulobacterales</taxon>
        <taxon>Caulobacteraceae</taxon>
        <taxon>Phenylobacterium</taxon>
    </lineage>
</organism>
<keyword evidence="1" id="KW-0460">Magnesium</keyword>
<dbReference type="Proteomes" id="UP001597237">
    <property type="component" value="Unassembled WGS sequence"/>
</dbReference>
<sequence>MATGAGGPQGLEAVVLAAGTGSRFGGGKLLAPFRDGVLLDGALAAAFAAPARNVWVVTGADAAAVGSAARAFADRIGQAERLRLVHASDHAEGMGASLRTAVAALPQDAAGAFVFLGDMPRVPAAVLPALAQALAAGAPAAAPIWRGRRGNPVLLGRVLFPQLLTLTGDQGARAVLQALGDRLALVEAPDDGVLFDVDERGDLSR</sequence>
<dbReference type="GO" id="GO:0016740">
    <property type="term" value="F:transferase activity"/>
    <property type="evidence" value="ECO:0007669"/>
    <property type="project" value="UniProtKB-KW"/>
</dbReference>
<dbReference type="PANTHER" id="PTHR43777">
    <property type="entry name" value="MOLYBDENUM COFACTOR CYTIDYLYLTRANSFERASE"/>
    <property type="match status" value="1"/>
</dbReference>
<keyword evidence="3" id="KW-0808">Transferase</keyword>
<proteinExistence type="predicted"/>
<feature type="domain" description="MobA-like NTP transferase" evidence="2">
    <location>
        <begin position="13"/>
        <end position="179"/>
    </location>
</feature>
<dbReference type="PANTHER" id="PTHR43777:SF1">
    <property type="entry name" value="MOLYBDENUM COFACTOR CYTIDYLYLTRANSFERASE"/>
    <property type="match status" value="1"/>
</dbReference>
<dbReference type="Gene3D" id="3.90.550.10">
    <property type="entry name" value="Spore Coat Polysaccharide Biosynthesis Protein SpsA, Chain A"/>
    <property type="match status" value="1"/>
</dbReference>
<dbReference type="EMBL" id="JBHUEY010000001">
    <property type="protein sequence ID" value="MFD1783007.1"/>
    <property type="molecule type" value="Genomic_DNA"/>
</dbReference>
<evidence type="ECO:0000313" key="4">
    <source>
        <dbReference type="Proteomes" id="UP001597237"/>
    </source>
</evidence>